<evidence type="ECO:0000313" key="3">
    <source>
        <dbReference type="EMBL" id="SDP88323.1"/>
    </source>
</evidence>
<evidence type="ECO:0000256" key="1">
    <source>
        <dbReference type="SAM" id="MobiDB-lite"/>
    </source>
</evidence>
<dbReference type="OrthoDB" id="3697076at2"/>
<dbReference type="InterPro" id="IPR024520">
    <property type="entry name" value="DUF3558"/>
</dbReference>
<keyword evidence="4" id="KW-1185">Reference proteome</keyword>
<feature type="region of interest" description="Disordered" evidence="1">
    <location>
        <begin position="27"/>
        <end position="54"/>
    </location>
</feature>
<protein>
    <recommendedName>
        <fullName evidence="5">DUF3558 domain-containing protein</fullName>
    </recommendedName>
</protein>
<dbReference type="STRING" id="405564.SAMN04487905_111185"/>
<dbReference type="Proteomes" id="UP000199497">
    <property type="component" value="Unassembled WGS sequence"/>
</dbReference>
<evidence type="ECO:0000313" key="4">
    <source>
        <dbReference type="Proteomes" id="UP000199497"/>
    </source>
</evidence>
<organism evidence="3 4">
    <name type="scientific">Actinopolyspora xinjiangensis</name>
    <dbReference type="NCBI Taxonomy" id="405564"/>
    <lineage>
        <taxon>Bacteria</taxon>
        <taxon>Bacillati</taxon>
        <taxon>Actinomycetota</taxon>
        <taxon>Actinomycetes</taxon>
        <taxon>Actinopolysporales</taxon>
        <taxon>Actinopolysporaceae</taxon>
        <taxon>Actinopolyspora</taxon>
    </lineage>
</organism>
<dbReference type="Pfam" id="PF12079">
    <property type="entry name" value="DUF3558"/>
    <property type="match status" value="1"/>
</dbReference>
<dbReference type="EMBL" id="FNJR01000011">
    <property type="protein sequence ID" value="SDP88323.1"/>
    <property type="molecule type" value="Genomic_DNA"/>
</dbReference>
<feature type="chain" id="PRO_5038740696" description="DUF3558 domain-containing protein" evidence="2">
    <location>
        <begin position="22"/>
        <end position="194"/>
    </location>
</feature>
<proteinExistence type="predicted"/>
<sequence>MRPRRSRVGVLAAVLCVGVLAGCAAPGGSGGAPTSGASSTESATRSAESGAAIENPKDLGAVSNACTLLTGRQLGELGMNAEPTYREEAMLGIRPCDWSGDRFAFTIIPDTKSGGIDELYATDNHGRGYERTEVADYPAAWVRRTDLTCRAKVGVSADASVDVHFTSYREPERSQPCESASEIAAMVLKNIPAA</sequence>
<accession>A0A1H0WCN6</accession>
<evidence type="ECO:0008006" key="5">
    <source>
        <dbReference type="Google" id="ProtNLM"/>
    </source>
</evidence>
<name>A0A1H0WCN6_9ACTN</name>
<feature type="compositionally biased region" description="Low complexity" evidence="1">
    <location>
        <begin position="34"/>
        <end position="52"/>
    </location>
</feature>
<keyword evidence="2" id="KW-0732">Signal</keyword>
<gene>
    <name evidence="3" type="ORF">SAMN04487905_111185</name>
</gene>
<dbReference type="PROSITE" id="PS51257">
    <property type="entry name" value="PROKAR_LIPOPROTEIN"/>
    <property type="match status" value="1"/>
</dbReference>
<evidence type="ECO:0000256" key="2">
    <source>
        <dbReference type="SAM" id="SignalP"/>
    </source>
</evidence>
<dbReference type="AlphaFoldDB" id="A0A1H0WCN6"/>
<feature type="signal peptide" evidence="2">
    <location>
        <begin position="1"/>
        <end position="21"/>
    </location>
</feature>
<reference evidence="4" key="1">
    <citation type="submission" date="2016-10" db="EMBL/GenBank/DDBJ databases">
        <authorList>
            <person name="Varghese N."/>
            <person name="Submissions S."/>
        </authorList>
    </citation>
    <scope>NUCLEOTIDE SEQUENCE [LARGE SCALE GENOMIC DNA]</scope>
    <source>
        <strain evidence="4">DSM 46732</strain>
    </source>
</reference>